<sequence>MNFHKQIFKKKLPAPPERKISEASGVASSREDEDYFNSLFVETTTNSNKPLANDQVYFSVKQDSPTSPTTPISPISTVEEYSANESVESLPICTASTSQNRPATLQLSDELETCSVNSDGSLSSYESHKISSDFGGSKLPEQPANHRRTSHHEFSWSPFGSLKNKLSRALHHVTPTTSIKVNIEELGTTSGQRVGTYTTMYKELQEKETGLSSWLCHIKAQKNGAPEASRYFKPQTAPAPKPPVSDTVTVTPEQTEKLTFNTEPYFNHPDTSVPEDNHDFEKSITEEFEHRLKESAGAYITPPLDEGEIEPNYLNEAKYLQADTPIEPVSDNLENSHNYINSRELAYNSTQPTSPSTPNNYEGRPPRPLPIPKPRQHNATLNTPATTLLTPPSQSELSQAMSDMRYSNEYDQASPHSDAHSSPQHPYSYQSRPAAPMVTPYPPHLYSVYGPSTANSSATNLYPPEGSNAYPPYPANYYQSRYVMRSPMNHENWNYANSTAVNHGYPPAQQYPHPMYHPRAQLSVPL</sequence>
<dbReference type="Proteomes" id="UP001479436">
    <property type="component" value="Unassembled WGS sequence"/>
</dbReference>
<evidence type="ECO:0000256" key="1">
    <source>
        <dbReference type="SAM" id="MobiDB-lite"/>
    </source>
</evidence>
<reference evidence="2 3" key="1">
    <citation type="submission" date="2023-04" db="EMBL/GenBank/DDBJ databases">
        <title>Genome of Basidiobolus ranarum AG-B5.</title>
        <authorList>
            <person name="Stajich J.E."/>
            <person name="Carter-House D."/>
            <person name="Gryganskyi A."/>
        </authorList>
    </citation>
    <scope>NUCLEOTIDE SEQUENCE [LARGE SCALE GENOMIC DNA]</scope>
    <source>
        <strain evidence="2 3">AG-B5</strain>
    </source>
</reference>
<feature type="compositionally biased region" description="Low complexity" evidence="1">
    <location>
        <begin position="378"/>
        <end position="392"/>
    </location>
</feature>
<keyword evidence="3" id="KW-1185">Reference proteome</keyword>
<feature type="compositionally biased region" description="Polar residues" evidence="1">
    <location>
        <begin position="409"/>
        <end position="431"/>
    </location>
</feature>
<feature type="compositionally biased region" description="Polar residues" evidence="1">
    <location>
        <begin position="345"/>
        <end position="360"/>
    </location>
</feature>
<evidence type="ECO:0000313" key="3">
    <source>
        <dbReference type="Proteomes" id="UP001479436"/>
    </source>
</evidence>
<name>A0ABR2VXC0_9FUNG</name>
<feature type="non-terminal residue" evidence="2">
    <location>
        <position position="526"/>
    </location>
</feature>
<protein>
    <submittedName>
        <fullName evidence="2">Uncharacterized protein</fullName>
    </submittedName>
</protein>
<proteinExistence type="predicted"/>
<gene>
    <name evidence="2" type="ORF">K7432_009273</name>
</gene>
<feature type="region of interest" description="Disordered" evidence="1">
    <location>
        <begin position="345"/>
        <end position="435"/>
    </location>
</feature>
<dbReference type="EMBL" id="JASJQH010007436">
    <property type="protein sequence ID" value="KAK9709070.1"/>
    <property type="molecule type" value="Genomic_DNA"/>
</dbReference>
<organism evidence="2 3">
    <name type="scientific">Basidiobolus ranarum</name>
    <dbReference type="NCBI Taxonomy" id="34480"/>
    <lineage>
        <taxon>Eukaryota</taxon>
        <taxon>Fungi</taxon>
        <taxon>Fungi incertae sedis</taxon>
        <taxon>Zoopagomycota</taxon>
        <taxon>Entomophthoromycotina</taxon>
        <taxon>Basidiobolomycetes</taxon>
        <taxon>Basidiobolales</taxon>
        <taxon>Basidiobolaceae</taxon>
        <taxon>Basidiobolus</taxon>
    </lineage>
</organism>
<feature type="region of interest" description="Disordered" evidence="1">
    <location>
        <begin position="1"/>
        <end position="31"/>
    </location>
</feature>
<evidence type="ECO:0000313" key="2">
    <source>
        <dbReference type="EMBL" id="KAK9709070.1"/>
    </source>
</evidence>
<accession>A0ABR2VXC0</accession>
<feature type="compositionally biased region" description="Basic residues" evidence="1">
    <location>
        <begin position="1"/>
        <end position="12"/>
    </location>
</feature>
<comment type="caution">
    <text evidence="2">The sequence shown here is derived from an EMBL/GenBank/DDBJ whole genome shotgun (WGS) entry which is preliminary data.</text>
</comment>